<dbReference type="InterPro" id="IPR015590">
    <property type="entry name" value="Aldehyde_DH_dom"/>
</dbReference>
<dbReference type="OrthoDB" id="9812625at2"/>
<dbReference type="Gene3D" id="3.40.309.10">
    <property type="entry name" value="Aldehyde Dehydrogenase, Chain A, domain 2"/>
    <property type="match status" value="1"/>
</dbReference>
<protein>
    <submittedName>
        <fullName evidence="4">Aldehyde dehydrogenase (NAD+)</fullName>
    </submittedName>
</protein>
<proteinExistence type="inferred from homology"/>
<gene>
    <name evidence="4" type="ORF">SAMN04488094_10769</name>
</gene>
<dbReference type="InterPro" id="IPR016162">
    <property type="entry name" value="Ald_DH_N"/>
</dbReference>
<keyword evidence="2" id="KW-0560">Oxidoreductase</keyword>
<dbReference type="InterPro" id="IPR016161">
    <property type="entry name" value="Ald_DH/histidinol_DH"/>
</dbReference>
<evidence type="ECO:0000313" key="4">
    <source>
        <dbReference type="EMBL" id="SFC63798.1"/>
    </source>
</evidence>
<dbReference type="EMBL" id="FOLG01000007">
    <property type="protein sequence ID" value="SFC63798.1"/>
    <property type="molecule type" value="Genomic_DNA"/>
</dbReference>
<accession>A0A1I1KYK9</accession>
<dbReference type="Proteomes" id="UP000198728">
    <property type="component" value="Unassembled WGS sequence"/>
</dbReference>
<dbReference type="SUPFAM" id="SSF53720">
    <property type="entry name" value="ALDH-like"/>
    <property type="match status" value="1"/>
</dbReference>
<dbReference type="AlphaFoldDB" id="A0A1I1KYK9"/>
<dbReference type="RefSeq" id="WP_093361071.1">
    <property type="nucleotide sequence ID" value="NZ_FOLG01000007.1"/>
</dbReference>
<evidence type="ECO:0000256" key="1">
    <source>
        <dbReference type="ARBA" id="ARBA00009986"/>
    </source>
</evidence>
<dbReference type="CDD" id="cd07138">
    <property type="entry name" value="ALDH_CddD_SSP0762"/>
    <property type="match status" value="1"/>
</dbReference>
<evidence type="ECO:0000313" key="5">
    <source>
        <dbReference type="Proteomes" id="UP000198728"/>
    </source>
</evidence>
<comment type="similarity">
    <text evidence="1">Belongs to the aldehyde dehydrogenase family.</text>
</comment>
<feature type="domain" description="Aldehyde dehydrogenase" evidence="3">
    <location>
        <begin position="13"/>
        <end position="473"/>
    </location>
</feature>
<name>A0A1I1KYK9_9RHOB</name>
<dbReference type="PANTHER" id="PTHR42804">
    <property type="entry name" value="ALDEHYDE DEHYDROGENASE"/>
    <property type="match status" value="1"/>
</dbReference>
<dbReference type="GO" id="GO:0016620">
    <property type="term" value="F:oxidoreductase activity, acting on the aldehyde or oxo group of donors, NAD or NADP as acceptor"/>
    <property type="evidence" value="ECO:0007669"/>
    <property type="project" value="InterPro"/>
</dbReference>
<evidence type="ECO:0000256" key="2">
    <source>
        <dbReference type="ARBA" id="ARBA00023002"/>
    </source>
</evidence>
<evidence type="ECO:0000259" key="3">
    <source>
        <dbReference type="Pfam" id="PF00171"/>
    </source>
</evidence>
<dbReference type="PANTHER" id="PTHR42804:SF1">
    <property type="entry name" value="ALDEHYDE DEHYDROGENASE-RELATED"/>
    <property type="match status" value="1"/>
</dbReference>
<dbReference type="Pfam" id="PF00171">
    <property type="entry name" value="Aldedh"/>
    <property type="match status" value="1"/>
</dbReference>
<dbReference type="STRING" id="441112.SAMN04488094_10769"/>
<keyword evidence="5" id="KW-1185">Reference proteome</keyword>
<sequence length="479" mass="50845">MIEKRQFYIDGSWVDPVTASDFPVIDPSTEEEVGVISLGSQADTDAAVAAARSAFDDWSRTDPSDRIALVERLLEIYNNRAEDMAEAISLEMGAPIDFSRAEQVAAGSGHIKAGLRAARDFQFVRLLGPHAPGAKILMEPVGTVAMITPWNWPMNQVALKVVPALLAGCTMVLKPSEIAPFSSVLFTEILDEAGVPAGVYNMVNGDGPGVGSQLSCHPDIDMVSFTGSTRAGIAISKAAADTIKRVSLELGGKGANLVFADAGEEAVRRGVADMMENTGQSCNAPSRMLVERSFYDEAVEIARDAAEATEVGPAHKAGGHIGPLVSQAQWDKVQGLIQKGLDEGARLVAGGLGRPEGLNRGFFARPTVFADVTNDMTIAREEIFGPVLSMIPFESEAEAIRIANDTPYGLTNYAQTSDEARQRRLAHRLRAGMVVLNGKSRGSGAPFGGVKQSGNGREGGVWGIEEFLEVKSVGGYPEG</sequence>
<dbReference type="FunFam" id="3.40.605.10:FF:000007">
    <property type="entry name" value="NAD/NADP-dependent betaine aldehyde dehydrogenase"/>
    <property type="match status" value="1"/>
</dbReference>
<dbReference type="Gene3D" id="3.40.605.10">
    <property type="entry name" value="Aldehyde Dehydrogenase, Chain A, domain 1"/>
    <property type="match status" value="1"/>
</dbReference>
<organism evidence="4 5">
    <name type="scientific">Tropicimonas isoalkanivorans</name>
    <dbReference type="NCBI Taxonomy" id="441112"/>
    <lineage>
        <taxon>Bacteria</taxon>
        <taxon>Pseudomonadati</taxon>
        <taxon>Pseudomonadota</taxon>
        <taxon>Alphaproteobacteria</taxon>
        <taxon>Rhodobacterales</taxon>
        <taxon>Roseobacteraceae</taxon>
        <taxon>Tropicimonas</taxon>
    </lineage>
</organism>
<dbReference type="InterPro" id="IPR016163">
    <property type="entry name" value="Ald_DH_C"/>
</dbReference>
<reference evidence="4 5" key="1">
    <citation type="submission" date="2016-10" db="EMBL/GenBank/DDBJ databases">
        <authorList>
            <person name="de Groot N.N."/>
        </authorList>
    </citation>
    <scope>NUCLEOTIDE SEQUENCE [LARGE SCALE GENOMIC DNA]</scope>
    <source>
        <strain evidence="4 5">DSM 19548</strain>
    </source>
</reference>